<proteinExistence type="predicted"/>
<feature type="non-terminal residue" evidence="1">
    <location>
        <position position="62"/>
    </location>
</feature>
<comment type="caution">
    <text evidence="1">The sequence shown here is derived from an EMBL/GenBank/DDBJ whole genome shotgun (WGS) entry which is preliminary data.</text>
</comment>
<accession>A0ABN7XKN1</accession>
<keyword evidence="2" id="KW-1185">Reference proteome</keyword>
<dbReference type="Proteomes" id="UP000789901">
    <property type="component" value="Unassembled WGS sequence"/>
</dbReference>
<evidence type="ECO:0000313" key="1">
    <source>
        <dbReference type="EMBL" id="CAG8854936.1"/>
    </source>
</evidence>
<evidence type="ECO:0000313" key="2">
    <source>
        <dbReference type="Proteomes" id="UP000789901"/>
    </source>
</evidence>
<organism evidence="1 2">
    <name type="scientific">Gigaspora margarita</name>
    <dbReference type="NCBI Taxonomy" id="4874"/>
    <lineage>
        <taxon>Eukaryota</taxon>
        <taxon>Fungi</taxon>
        <taxon>Fungi incertae sedis</taxon>
        <taxon>Mucoromycota</taxon>
        <taxon>Glomeromycotina</taxon>
        <taxon>Glomeromycetes</taxon>
        <taxon>Diversisporales</taxon>
        <taxon>Gigasporaceae</taxon>
        <taxon>Gigaspora</taxon>
    </lineage>
</organism>
<feature type="non-terminal residue" evidence="1">
    <location>
        <position position="1"/>
    </location>
</feature>
<name>A0ABN7XKN1_GIGMA</name>
<reference evidence="1 2" key="1">
    <citation type="submission" date="2021-06" db="EMBL/GenBank/DDBJ databases">
        <authorList>
            <person name="Kallberg Y."/>
            <person name="Tangrot J."/>
            <person name="Rosling A."/>
        </authorList>
    </citation>
    <scope>NUCLEOTIDE SEQUENCE [LARGE SCALE GENOMIC DNA]</scope>
    <source>
        <strain evidence="1 2">120-4 pot B 10/14</strain>
    </source>
</reference>
<sequence>KKMTDSKCCMNCGTTGPAIFRSLKDKKWEEAETSSLTKVTWTKEVDVTKKDVGTTTEDMDEE</sequence>
<gene>
    <name evidence="1" type="ORF">GMARGA_LOCUS43757</name>
</gene>
<dbReference type="EMBL" id="CAJVQB010144152">
    <property type="protein sequence ID" value="CAG8854936.1"/>
    <property type="molecule type" value="Genomic_DNA"/>
</dbReference>
<protein>
    <submittedName>
        <fullName evidence="1">21349_t:CDS:1</fullName>
    </submittedName>
</protein>